<dbReference type="PANTHER" id="PTHR10513">
    <property type="entry name" value="DEOXYNUCLEOSIDE KINASE"/>
    <property type="match status" value="1"/>
</dbReference>
<sequence length="258" mass="30538">MKGPLTFLSGSRYLFRRLRNNLHIRSRTYHNNNKMTNIVVEGNIGSGKTTFLEYFNNMPGIQVVEEPIDSWRNVKGHNVFGLMYQDATRWSLTFQTYVQLTMVQMRTRKQTHPTRLMERSIYSAKYCFVENLYRSGKMPDCEYAVLTEWFDWLISNIDLKMDLMVYLRTSPENCLKRIKERHRSEETGISLQYLQVLDKLHDEWLIENKYFPLPSPVLVLDGNLELPEMLKMFEKNCDKILMQNNDSRNGGRVQVNSK</sequence>
<evidence type="ECO:0000256" key="1">
    <source>
        <dbReference type="ARBA" id="ARBA00007420"/>
    </source>
</evidence>
<dbReference type="RefSeq" id="XP_002741735.1">
    <property type="nucleotide sequence ID" value="XM_002741689.2"/>
</dbReference>
<organism evidence="3 4">
    <name type="scientific">Saccoglossus kowalevskii</name>
    <name type="common">Acorn worm</name>
    <dbReference type="NCBI Taxonomy" id="10224"/>
    <lineage>
        <taxon>Eukaryota</taxon>
        <taxon>Metazoa</taxon>
        <taxon>Hemichordata</taxon>
        <taxon>Enteropneusta</taxon>
        <taxon>Harrimaniidae</taxon>
        <taxon>Saccoglossus</taxon>
    </lineage>
</organism>
<evidence type="ECO:0000313" key="4">
    <source>
        <dbReference type="RefSeq" id="XP_002741735.1"/>
    </source>
</evidence>
<dbReference type="InterPro" id="IPR050566">
    <property type="entry name" value="Deoxyribonucleoside_kinase"/>
</dbReference>
<name>A0ABM0H0X3_SACKO</name>
<dbReference type="InterPro" id="IPR027417">
    <property type="entry name" value="P-loop_NTPase"/>
</dbReference>
<dbReference type="PANTHER" id="PTHR10513:SF24">
    <property type="entry name" value="THYMIDINE KINASE 2, MITOCHONDRIAL"/>
    <property type="match status" value="1"/>
</dbReference>
<dbReference type="GeneID" id="100367701"/>
<protein>
    <submittedName>
        <fullName evidence="4">Thymidine kinase 2, mitochondrial-like</fullName>
    </submittedName>
</protein>
<dbReference type="SUPFAM" id="SSF52540">
    <property type="entry name" value="P-loop containing nucleoside triphosphate hydrolases"/>
    <property type="match status" value="1"/>
</dbReference>
<dbReference type="Pfam" id="PF01712">
    <property type="entry name" value="dNK"/>
    <property type="match status" value="1"/>
</dbReference>
<dbReference type="InterPro" id="IPR002624">
    <property type="entry name" value="DCK/DGK"/>
</dbReference>
<gene>
    <name evidence="4" type="primary">LOC100367701</name>
</gene>
<feature type="domain" description="Deoxynucleoside kinase" evidence="2">
    <location>
        <begin position="38"/>
        <end position="243"/>
    </location>
</feature>
<accession>A0ABM0H0X3</accession>
<dbReference type="CDD" id="cd01673">
    <property type="entry name" value="dNK"/>
    <property type="match status" value="1"/>
</dbReference>
<dbReference type="PIRSF" id="PIRSF000705">
    <property type="entry name" value="DNK"/>
    <property type="match status" value="1"/>
</dbReference>
<comment type="similarity">
    <text evidence="1">Belongs to the DCK/DGK family.</text>
</comment>
<proteinExistence type="inferred from homology"/>
<dbReference type="InterPro" id="IPR031314">
    <property type="entry name" value="DNK_dom"/>
</dbReference>
<dbReference type="Gene3D" id="3.40.50.300">
    <property type="entry name" value="P-loop containing nucleotide triphosphate hydrolases"/>
    <property type="match status" value="1"/>
</dbReference>
<dbReference type="Proteomes" id="UP000694865">
    <property type="component" value="Unplaced"/>
</dbReference>
<evidence type="ECO:0000313" key="3">
    <source>
        <dbReference type="Proteomes" id="UP000694865"/>
    </source>
</evidence>
<reference evidence="4" key="1">
    <citation type="submission" date="2025-08" db="UniProtKB">
        <authorList>
            <consortium name="RefSeq"/>
        </authorList>
    </citation>
    <scope>IDENTIFICATION</scope>
    <source>
        <tissue evidence="4">Testes</tissue>
    </source>
</reference>
<evidence type="ECO:0000259" key="2">
    <source>
        <dbReference type="Pfam" id="PF01712"/>
    </source>
</evidence>
<keyword evidence="3" id="KW-1185">Reference proteome</keyword>